<feature type="region of interest" description="Disordered" evidence="6">
    <location>
        <begin position="1"/>
        <end position="135"/>
    </location>
</feature>
<dbReference type="InterPro" id="IPR034353">
    <property type="entry name" value="ABT1/ESF2_RRM"/>
</dbReference>
<protein>
    <recommendedName>
        <fullName evidence="9">RRM domain-containing protein</fullName>
    </recommendedName>
</protein>
<keyword evidence="5" id="KW-0175">Coiled coil</keyword>
<dbReference type="CDD" id="cd12263">
    <property type="entry name" value="RRM_ABT1_like"/>
    <property type="match status" value="1"/>
</dbReference>
<dbReference type="AlphaFoldDB" id="A0A058Z741"/>
<evidence type="ECO:0000256" key="1">
    <source>
        <dbReference type="ARBA" id="ARBA00004604"/>
    </source>
</evidence>
<dbReference type="GO" id="GO:0000447">
    <property type="term" value="P:endonucleolytic cleavage in ITS1 to separate SSU-rRNA from 5.8S rRNA and LSU-rRNA from tricistronic rRNA transcript (SSU-rRNA, 5.8S rRNA, LSU-rRNA)"/>
    <property type="evidence" value="ECO:0007669"/>
    <property type="project" value="TreeGrafter"/>
</dbReference>
<feature type="compositionally biased region" description="Acidic residues" evidence="6">
    <location>
        <begin position="43"/>
        <end position="130"/>
    </location>
</feature>
<sequence>MKGSLTPATKRKSISTEAAPVGKRAKLSSAATQDPRFARVFSEEEASDANEEDDLESPVDTDDEADEDASGAEDDLDADSSDEDDGSNEDDDTGDDDDEDDEGDEDDEDDDEGDEDDEDDEDDGDDEIDSSIDLRPLTPAALSAFKADLEKTGVVYLSRIPPFMRPHALKSLLSHHGKIGRIFLKPEDERIRKRRARAGGNRRINYSEGWVEFLDKSRARFAADLLNNNQIGGNKRSKFYADIWNIKYLPKFKWHHLTEQLAYEKAARERQLQAEMSQAKRQVDHYLKNVDRARAKERAAQAAASKDGGSASAAPAAKLSFADMKSRFRQRKVVSDVWTTPSAAKQAD</sequence>
<feature type="coiled-coil region" evidence="5">
    <location>
        <begin position="269"/>
        <end position="296"/>
    </location>
</feature>
<dbReference type="GO" id="GO:0005730">
    <property type="term" value="C:nucleolus"/>
    <property type="evidence" value="ECO:0007669"/>
    <property type="project" value="UniProtKB-SubCell"/>
</dbReference>
<evidence type="ECO:0000256" key="5">
    <source>
        <dbReference type="SAM" id="Coils"/>
    </source>
</evidence>
<comment type="subcellular location">
    <subcellularLocation>
        <location evidence="1">Nucleus</location>
        <location evidence="1">Nucleolus</location>
    </subcellularLocation>
</comment>
<reference evidence="7" key="1">
    <citation type="submission" date="2013-04" db="EMBL/GenBank/DDBJ databases">
        <title>The Genome Sequence of Fonticula alba ATCC 38817.</title>
        <authorList>
            <consortium name="The Broad Institute Genomics Platform"/>
            <person name="Russ C."/>
            <person name="Cuomo C."/>
            <person name="Burger G."/>
            <person name="Gray M.W."/>
            <person name="Holland P.W.H."/>
            <person name="King N."/>
            <person name="Lang F.B.F."/>
            <person name="Roger A.J."/>
            <person name="Ruiz-Trillo I."/>
            <person name="Brown M."/>
            <person name="Walker B."/>
            <person name="Young S."/>
            <person name="Zeng Q."/>
            <person name="Gargeya S."/>
            <person name="Fitzgerald M."/>
            <person name="Haas B."/>
            <person name="Abouelleil A."/>
            <person name="Allen A.W."/>
            <person name="Alvarado L."/>
            <person name="Arachchi H.M."/>
            <person name="Berlin A.M."/>
            <person name="Chapman S.B."/>
            <person name="Gainer-Dewar J."/>
            <person name="Goldberg J."/>
            <person name="Griggs A."/>
            <person name="Gujja S."/>
            <person name="Hansen M."/>
            <person name="Howarth C."/>
            <person name="Imamovic A."/>
            <person name="Ireland A."/>
            <person name="Larimer J."/>
            <person name="McCowan C."/>
            <person name="Murphy C."/>
            <person name="Pearson M."/>
            <person name="Poon T.W."/>
            <person name="Priest M."/>
            <person name="Roberts A."/>
            <person name="Saif S."/>
            <person name="Shea T."/>
            <person name="Sisk P."/>
            <person name="Sykes S."/>
            <person name="Wortman J."/>
            <person name="Nusbaum C."/>
            <person name="Birren B."/>
        </authorList>
    </citation>
    <scope>NUCLEOTIDE SEQUENCE [LARGE SCALE GENOMIC DNA]</scope>
    <source>
        <strain evidence="7">ATCC 38817</strain>
    </source>
</reference>
<evidence type="ECO:0000313" key="8">
    <source>
        <dbReference type="Proteomes" id="UP000030693"/>
    </source>
</evidence>
<evidence type="ECO:0000313" key="7">
    <source>
        <dbReference type="EMBL" id="KCV70070.1"/>
    </source>
</evidence>
<dbReference type="eggNOG" id="KOG3152">
    <property type="taxonomic scope" value="Eukaryota"/>
</dbReference>
<comment type="similarity">
    <text evidence="2">Belongs to the ESF2/ABP1 family.</text>
</comment>
<keyword evidence="4" id="KW-0539">Nucleus</keyword>
<dbReference type="EMBL" id="KB932205">
    <property type="protein sequence ID" value="KCV70070.1"/>
    <property type="molecule type" value="Genomic_DNA"/>
</dbReference>
<dbReference type="GO" id="GO:0003723">
    <property type="term" value="F:RNA binding"/>
    <property type="evidence" value="ECO:0007669"/>
    <property type="project" value="UniProtKB-KW"/>
</dbReference>
<name>A0A058Z741_FONAL</name>
<evidence type="ECO:0000256" key="3">
    <source>
        <dbReference type="ARBA" id="ARBA00022884"/>
    </source>
</evidence>
<dbReference type="GO" id="GO:0000480">
    <property type="term" value="P:endonucleolytic cleavage in 5'-ETS of tricistronic rRNA transcript (SSU-rRNA, 5.8S rRNA, LSU-rRNA)"/>
    <property type="evidence" value="ECO:0007669"/>
    <property type="project" value="TreeGrafter"/>
</dbReference>
<dbReference type="PANTHER" id="PTHR12311">
    <property type="entry name" value="ACTIVATOR OF BASAL TRANSCRIPTION 1"/>
    <property type="match status" value="1"/>
</dbReference>
<feature type="region of interest" description="Disordered" evidence="6">
    <location>
        <begin position="329"/>
        <end position="348"/>
    </location>
</feature>
<dbReference type="RefSeq" id="XP_009495676.1">
    <property type="nucleotide sequence ID" value="XM_009497401.1"/>
</dbReference>
<dbReference type="SUPFAM" id="SSF54928">
    <property type="entry name" value="RNA-binding domain, RBD"/>
    <property type="match status" value="1"/>
</dbReference>
<keyword evidence="8" id="KW-1185">Reference proteome</keyword>
<dbReference type="InterPro" id="IPR012677">
    <property type="entry name" value="Nucleotide-bd_a/b_plait_sf"/>
</dbReference>
<dbReference type="GeneID" id="20528258"/>
<dbReference type="InterPro" id="IPR039119">
    <property type="entry name" value="ABT1/Esf2"/>
</dbReference>
<dbReference type="GO" id="GO:0034462">
    <property type="term" value="P:small-subunit processome assembly"/>
    <property type="evidence" value="ECO:0007669"/>
    <property type="project" value="TreeGrafter"/>
</dbReference>
<organism evidence="7">
    <name type="scientific">Fonticula alba</name>
    <name type="common">Slime mold</name>
    <dbReference type="NCBI Taxonomy" id="691883"/>
    <lineage>
        <taxon>Eukaryota</taxon>
        <taxon>Rotosphaerida</taxon>
        <taxon>Fonticulaceae</taxon>
        <taxon>Fonticula</taxon>
    </lineage>
</organism>
<evidence type="ECO:0008006" key="9">
    <source>
        <dbReference type="Google" id="ProtNLM"/>
    </source>
</evidence>
<proteinExistence type="inferred from homology"/>
<dbReference type="Proteomes" id="UP000030693">
    <property type="component" value="Unassembled WGS sequence"/>
</dbReference>
<accession>A0A058Z741</accession>
<dbReference type="OMA" id="HMLSEQM"/>
<dbReference type="STRING" id="691883.A0A058Z741"/>
<evidence type="ECO:0000256" key="4">
    <source>
        <dbReference type="ARBA" id="ARBA00023242"/>
    </source>
</evidence>
<evidence type="ECO:0000256" key="2">
    <source>
        <dbReference type="ARBA" id="ARBA00005819"/>
    </source>
</evidence>
<keyword evidence="3" id="KW-0694">RNA-binding</keyword>
<dbReference type="OrthoDB" id="287393at2759"/>
<dbReference type="Gene3D" id="3.30.70.330">
    <property type="match status" value="1"/>
</dbReference>
<evidence type="ECO:0000256" key="6">
    <source>
        <dbReference type="SAM" id="MobiDB-lite"/>
    </source>
</evidence>
<dbReference type="GO" id="GO:0000472">
    <property type="term" value="P:endonucleolytic cleavage to generate mature 5'-end of SSU-rRNA from (SSU-rRNA, 5.8S rRNA, LSU-rRNA)"/>
    <property type="evidence" value="ECO:0007669"/>
    <property type="project" value="TreeGrafter"/>
</dbReference>
<feature type="compositionally biased region" description="Polar residues" evidence="6">
    <location>
        <begin position="337"/>
        <end position="348"/>
    </location>
</feature>
<dbReference type="PANTHER" id="PTHR12311:SF7">
    <property type="entry name" value="ACTIVATOR OF BASAL TRANSCRIPTION 1"/>
    <property type="match status" value="1"/>
</dbReference>
<gene>
    <name evidence="7" type="ORF">H696_03533</name>
</gene>
<dbReference type="InterPro" id="IPR035979">
    <property type="entry name" value="RBD_domain_sf"/>
</dbReference>